<sequence>MILMAVRNPVDLIALILVIVGGLNWGLVGLFEYNLVDAIFGVGSTLSRIIYILVGLAALYMIYFTVRAETYQTHETAVRH</sequence>
<dbReference type="EMBL" id="AE010299">
    <property type="protein sequence ID" value="AAM07415.1"/>
    <property type="molecule type" value="Genomic_DNA"/>
</dbReference>
<feature type="transmembrane region" description="Helical" evidence="1">
    <location>
        <begin position="48"/>
        <end position="66"/>
    </location>
</feature>
<gene>
    <name evidence="2" type="ordered locus">MA_4067</name>
</gene>
<evidence type="ECO:0000256" key="1">
    <source>
        <dbReference type="SAM" id="Phobius"/>
    </source>
</evidence>
<proteinExistence type="predicted"/>
<dbReference type="Proteomes" id="UP000002487">
    <property type="component" value="Chromosome"/>
</dbReference>
<keyword evidence="1" id="KW-1133">Transmembrane helix</keyword>
<keyword evidence="3" id="KW-1185">Reference proteome</keyword>
<dbReference type="EnsemblBacteria" id="AAM07415">
    <property type="protein sequence ID" value="AAM07415"/>
    <property type="gene ID" value="MA_4067"/>
</dbReference>
<name>Q8TIS5_METAC</name>
<feature type="transmembrane region" description="Helical" evidence="1">
    <location>
        <begin position="12"/>
        <end position="36"/>
    </location>
</feature>
<dbReference type="KEGG" id="mac:MA_4067"/>
<evidence type="ECO:0000313" key="2">
    <source>
        <dbReference type="EMBL" id="AAM07415.1"/>
    </source>
</evidence>
<dbReference type="HOGENOM" id="CLU_179993_2_0_2"/>
<dbReference type="PANTHER" id="PTHR37304:SF1">
    <property type="entry name" value="MEMBRANE PROTEIN"/>
    <property type="match status" value="1"/>
</dbReference>
<dbReference type="InterPro" id="IPR007211">
    <property type="entry name" value="DUF378"/>
</dbReference>
<accession>Q8TIS5</accession>
<evidence type="ECO:0008006" key="4">
    <source>
        <dbReference type="Google" id="ProtNLM"/>
    </source>
</evidence>
<keyword evidence="1" id="KW-0812">Transmembrane</keyword>
<evidence type="ECO:0000313" key="3">
    <source>
        <dbReference type="Proteomes" id="UP000002487"/>
    </source>
</evidence>
<dbReference type="Pfam" id="PF04070">
    <property type="entry name" value="DUF378"/>
    <property type="match status" value="1"/>
</dbReference>
<dbReference type="AlphaFoldDB" id="Q8TIS5"/>
<reference evidence="2 3" key="1">
    <citation type="journal article" date="2002" name="Genome Res.">
        <title>The genome of Methanosarcina acetivorans reveals extensive metabolic and physiological diversity.</title>
        <authorList>
            <person name="Galagan J.E."/>
            <person name="Nusbaum C."/>
            <person name="Roy A."/>
            <person name="Endrizzi M.G."/>
            <person name="Macdonald P."/>
            <person name="FitzHugh W."/>
            <person name="Calvo S."/>
            <person name="Engels R."/>
            <person name="Smirnov S."/>
            <person name="Atnoor D."/>
            <person name="Brown A."/>
            <person name="Allen N."/>
            <person name="Naylor J."/>
            <person name="Stange-Thomann N."/>
            <person name="DeArellano K."/>
            <person name="Johnson R."/>
            <person name="Linton L."/>
            <person name="McEwan P."/>
            <person name="McKernan K."/>
            <person name="Talamas J."/>
            <person name="Tirrell A."/>
            <person name="Ye W."/>
            <person name="Zimmer A."/>
            <person name="Barber R.D."/>
            <person name="Cann I."/>
            <person name="Graham D.E."/>
            <person name="Grahame D.A."/>
            <person name="Guss A."/>
            <person name="Hedderich R."/>
            <person name="Ingram-Smith C."/>
            <person name="Kuettner C.H."/>
            <person name="Krzycki J.A."/>
            <person name="Leigh J.A."/>
            <person name="Li W."/>
            <person name="Liu J."/>
            <person name="Mukhopadhyay B."/>
            <person name="Reeve J.N."/>
            <person name="Smith K."/>
            <person name="Springer T.A."/>
            <person name="Umayam L.A."/>
            <person name="White O."/>
            <person name="White R.H."/>
            <person name="de Macario E.C."/>
            <person name="Ferry J.G."/>
            <person name="Jarrell K.F."/>
            <person name="Jing H."/>
            <person name="Macario A.J.L."/>
            <person name="Paulsen I."/>
            <person name="Pritchett M."/>
            <person name="Sowers K.R."/>
            <person name="Swanson R.V."/>
            <person name="Zinder S.H."/>
            <person name="Lander E."/>
            <person name="Metcalf W.W."/>
            <person name="Birren B."/>
        </authorList>
    </citation>
    <scope>NUCLEOTIDE SEQUENCE [LARGE SCALE GENOMIC DNA]</scope>
    <source>
        <strain evidence="3">ATCC 35395 / DSM 2834 / JCM 12185 / C2A</strain>
    </source>
</reference>
<keyword evidence="1" id="KW-0472">Membrane</keyword>
<organism evidence="2 3">
    <name type="scientific">Methanosarcina acetivorans (strain ATCC 35395 / DSM 2834 / JCM 12185 / C2A)</name>
    <dbReference type="NCBI Taxonomy" id="188937"/>
    <lineage>
        <taxon>Archaea</taxon>
        <taxon>Methanobacteriati</taxon>
        <taxon>Methanobacteriota</taxon>
        <taxon>Stenosarchaea group</taxon>
        <taxon>Methanomicrobia</taxon>
        <taxon>Methanosarcinales</taxon>
        <taxon>Methanosarcinaceae</taxon>
        <taxon>Methanosarcina</taxon>
    </lineage>
</organism>
<dbReference type="InParanoid" id="Q8TIS5"/>
<protein>
    <recommendedName>
        <fullName evidence="4">DUF378 domain-containing protein</fullName>
    </recommendedName>
</protein>
<dbReference type="PANTHER" id="PTHR37304">
    <property type="entry name" value="MEMBRANE PROTEIN-RELATED"/>
    <property type="match status" value="1"/>
</dbReference>
<dbReference type="PhylomeDB" id="Q8TIS5"/>